<evidence type="ECO:0000256" key="1">
    <source>
        <dbReference type="SAM" id="Phobius"/>
    </source>
</evidence>
<feature type="transmembrane region" description="Helical" evidence="1">
    <location>
        <begin position="6"/>
        <end position="27"/>
    </location>
</feature>
<dbReference type="Proteomes" id="UP001176961">
    <property type="component" value="Unassembled WGS sequence"/>
</dbReference>
<keyword evidence="1" id="KW-0472">Membrane</keyword>
<reference evidence="2" key="1">
    <citation type="submission" date="2023-07" db="EMBL/GenBank/DDBJ databases">
        <authorList>
            <consortium name="CYATHOMIX"/>
        </authorList>
    </citation>
    <scope>NUCLEOTIDE SEQUENCE</scope>
    <source>
        <strain evidence="2">N/A</strain>
    </source>
</reference>
<evidence type="ECO:0000313" key="3">
    <source>
        <dbReference type="Proteomes" id="UP001176961"/>
    </source>
</evidence>
<keyword evidence="3" id="KW-1185">Reference proteome</keyword>
<protein>
    <submittedName>
        <fullName evidence="2">Uncharacterized protein</fullName>
    </submittedName>
</protein>
<dbReference type="EMBL" id="CATQJL010000112">
    <property type="protein sequence ID" value="CAJ0594826.1"/>
    <property type="molecule type" value="Genomic_DNA"/>
</dbReference>
<proteinExistence type="predicted"/>
<sequence>MVFVLFFTRALLFYSAATLYFVLLFALRIAEFTEQAVVNNLQKQLGDTKCLQKATAAKDDATPVAAAATEKMEVEEALDEEILHMASENLKSRTHLLYNEIRIMRSEVQRINHSVSTLKERIK</sequence>
<keyword evidence="1" id="KW-0812">Transmembrane</keyword>
<organism evidence="2 3">
    <name type="scientific">Cylicocyclus nassatus</name>
    <name type="common">Nematode worm</name>
    <dbReference type="NCBI Taxonomy" id="53992"/>
    <lineage>
        <taxon>Eukaryota</taxon>
        <taxon>Metazoa</taxon>
        <taxon>Ecdysozoa</taxon>
        <taxon>Nematoda</taxon>
        <taxon>Chromadorea</taxon>
        <taxon>Rhabditida</taxon>
        <taxon>Rhabditina</taxon>
        <taxon>Rhabditomorpha</taxon>
        <taxon>Strongyloidea</taxon>
        <taxon>Strongylidae</taxon>
        <taxon>Cylicocyclus</taxon>
    </lineage>
</organism>
<dbReference type="AlphaFoldDB" id="A0AA36GMH1"/>
<accession>A0AA36GMH1</accession>
<comment type="caution">
    <text evidence="2">The sequence shown here is derived from an EMBL/GenBank/DDBJ whole genome shotgun (WGS) entry which is preliminary data.</text>
</comment>
<evidence type="ECO:0000313" key="2">
    <source>
        <dbReference type="EMBL" id="CAJ0594826.1"/>
    </source>
</evidence>
<name>A0AA36GMH1_CYLNA</name>
<gene>
    <name evidence="2" type="ORF">CYNAS_LOCUS6809</name>
</gene>
<keyword evidence="1" id="KW-1133">Transmembrane helix</keyword>